<keyword evidence="12" id="KW-1185">Reference proteome</keyword>
<evidence type="ECO:0000256" key="4">
    <source>
        <dbReference type="ARBA" id="ARBA00022989"/>
    </source>
</evidence>
<evidence type="ECO:0000256" key="3">
    <source>
        <dbReference type="ARBA" id="ARBA00022692"/>
    </source>
</evidence>
<keyword evidence="6 10" id="KW-0407">Ion channel</keyword>
<evidence type="ECO:0000256" key="5">
    <source>
        <dbReference type="ARBA" id="ARBA00023136"/>
    </source>
</evidence>
<feature type="binding site" evidence="10">
    <location>
        <position position="66"/>
    </location>
    <ligand>
        <name>Na(+)</name>
        <dbReference type="ChEBI" id="CHEBI:29101"/>
        <note>structural</note>
    </ligand>
</feature>
<feature type="binding site" evidence="10">
    <location>
        <position position="63"/>
    </location>
    <ligand>
        <name>Na(+)</name>
        <dbReference type="ChEBI" id="CHEBI:29101"/>
        <note>structural</note>
    </ligand>
</feature>
<comment type="similarity">
    <text evidence="7 10">Belongs to the fluoride channel Fluc/FEX (TC 1.A.43) family.</text>
</comment>
<keyword evidence="4 10" id="KW-1133">Transmembrane helix</keyword>
<dbReference type="Proteomes" id="UP000067683">
    <property type="component" value="Chromosome"/>
</dbReference>
<proteinExistence type="inferred from homology"/>
<dbReference type="PANTHER" id="PTHR28259">
    <property type="entry name" value="FLUORIDE EXPORT PROTEIN 1-RELATED"/>
    <property type="match status" value="1"/>
</dbReference>
<dbReference type="RefSeq" id="WP_058381821.1">
    <property type="nucleotide sequence ID" value="NZ_CP013659.2"/>
</dbReference>
<keyword evidence="10" id="KW-0813">Transport</keyword>
<sequence length="111" mass="11792">MISIAIFGFLGAVARYLCYMAVENRARQPKLATWFVNSLGSLIIGACLGAGVPAASGIFGFLGAFTTFSTMALDSVKDFEDGQWKRGIFYISATLVSGLLLFAVGYSIASM</sequence>
<reference evidence="11" key="1">
    <citation type="submission" date="2016-01" db="EMBL/GenBank/DDBJ databases">
        <title>Complete genome of Planococcus rifietoensis type strain M8.</title>
        <authorList>
            <person name="See-Too W.S."/>
        </authorList>
    </citation>
    <scope>NUCLEOTIDE SEQUENCE [LARGE SCALE GENOMIC DNA]</scope>
    <source>
        <strain evidence="11">M8</strain>
    </source>
</reference>
<gene>
    <name evidence="10" type="primary">fluC</name>
    <name evidence="10" type="synonym">crcB</name>
    <name evidence="11" type="ORF">AUC31_07735</name>
</gene>
<dbReference type="GO" id="GO:0046872">
    <property type="term" value="F:metal ion binding"/>
    <property type="evidence" value="ECO:0007669"/>
    <property type="project" value="UniProtKB-KW"/>
</dbReference>
<comment type="activity regulation">
    <text evidence="10">Na(+) is not transported, but it plays an essential structural role and its presence is essential for fluoride channel function.</text>
</comment>
<feature type="transmembrane region" description="Helical" evidence="10">
    <location>
        <begin position="34"/>
        <end position="52"/>
    </location>
</feature>
<dbReference type="KEGG" id="prt:AUC31_07735"/>
<evidence type="ECO:0000256" key="2">
    <source>
        <dbReference type="ARBA" id="ARBA00022475"/>
    </source>
</evidence>
<comment type="catalytic activity">
    <reaction evidence="8">
        <text>fluoride(in) = fluoride(out)</text>
        <dbReference type="Rhea" id="RHEA:76159"/>
        <dbReference type="ChEBI" id="CHEBI:17051"/>
    </reaction>
    <physiologicalReaction direction="left-to-right" evidence="8">
        <dbReference type="Rhea" id="RHEA:76160"/>
    </physiologicalReaction>
</comment>
<keyword evidence="2 10" id="KW-1003">Cell membrane</keyword>
<protein>
    <recommendedName>
        <fullName evidence="10">Fluoride-specific ion channel FluC</fullName>
    </recommendedName>
</protein>
<dbReference type="GO" id="GO:0140114">
    <property type="term" value="P:cellular detoxification of fluoride"/>
    <property type="evidence" value="ECO:0007669"/>
    <property type="project" value="UniProtKB-UniRule"/>
</dbReference>
<dbReference type="Pfam" id="PF02537">
    <property type="entry name" value="CRCB"/>
    <property type="match status" value="1"/>
</dbReference>
<dbReference type="PANTHER" id="PTHR28259:SF1">
    <property type="entry name" value="FLUORIDE EXPORT PROTEIN 1-RELATED"/>
    <property type="match status" value="1"/>
</dbReference>
<keyword evidence="10" id="KW-0479">Metal-binding</keyword>
<keyword evidence="5 10" id="KW-0472">Membrane</keyword>
<dbReference type="STRING" id="200991.AUC31_07735"/>
<keyword evidence="10" id="KW-0406">Ion transport</keyword>
<keyword evidence="3 10" id="KW-0812">Transmembrane</keyword>
<keyword evidence="10" id="KW-0915">Sodium</keyword>
<evidence type="ECO:0000256" key="7">
    <source>
        <dbReference type="ARBA" id="ARBA00035120"/>
    </source>
</evidence>
<feature type="transmembrane region" description="Helical" evidence="10">
    <location>
        <begin position="88"/>
        <end position="109"/>
    </location>
</feature>
<evidence type="ECO:0000256" key="1">
    <source>
        <dbReference type="ARBA" id="ARBA00004651"/>
    </source>
</evidence>
<comment type="function">
    <text evidence="9 10">Fluoride-specific ion channel. Important for reducing fluoride concentration in the cell, thus reducing its toxicity.</text>
</comment>
<dbReference type="EMBL" id="CP013659">
    <property type="protein sequence ID" value="ALS75114.1"/>
    <property type="molecule type" value="Genomic_DNA"/>
</dbReference>
<dbReference type="GO" id="GO:0005886">
    <property type="term" value="C:plasma membrane"/>
    <property type="evidence" value="ECO:0007669"/>
    <property type="project" value="UniProtKB-SubCell"/>
</dbReference>
<dbReference type="OrthoDB" id="9815830at2"/>
<dbReference type="HAMAP" id="MF_00454">
    <property type="entry name" value="FluC"/>
    <property type="match status" value="1"/>
</dbReference>
<comment type="subcellular location">
    <subcellularLocation>
        <location evidence="1 10">Cell membrane</location>
        <topology evidence="1 10">Multi-pass membrane protein</topology>
    </subcellularLocation>
</comment>
<evidence type="ECO:0000256" key="6">
    <source>
        <dbReference type="ARBA" id="ARBA00023303"/>
    </source>
</evidence>
<evidence type="ECO:0000313" key="12">
    <source>
        <dbReference type="Proteomes" id="UP000067683"/>
    </source>
</evidence>
<evidence type="ECO:0000313" key="11">
    <source>
        <dbReference type="EMBL" id="ALS75114.1"/>
    </source>
</evidence>
<accession>A0A0U2YKG0</accession>
<feature type="transmembrane region" description="Helical" evidence="10">
    <location>
        <begin position="6"/>
        <end position="22"/>
    </location>
</feature>
<dbReference type="GO" id="GO:0062054">
    <property type="term" value="F:fluoride channel activity"/>
    <property type="evidence" value="ECO:0007669"/>
    <property type="project" value="UniProtKB-UniRule"/>
</dbReference>
<dbReference type="InterPro" id="IPR003691">
    <property type="entry name" value="FluC"/>
</dbReference>
<evidence type="ECO:0000256" key="8">
    <source>
        <dbReference type="ARBA" id="ARBA00035585"/>
    </source>
</evidence>
<evidence type="ECO:0000256" key="9">
    <source>
        <dbReference type="ARBA" id="ARBA00049940"/>
    </source>
</evidence>
<dbReference type="AlphaFoldDB" id="A0A0U2YKG0"/>
<evidence type="ECO:0000256" key="10">
    <source>
        <dbReference type="HAMAP-Rule" id="MF_00454"/>
    </source>
</evidence>
<organism evidence="11 12">
    <name type="scientific">Planococcus rifietoensis</name>
    <dbReference type="NCBI Taxonomy" id="200991"/>
    <lineage>
        <taxon>Bacteria</taxon>
        <taxon>Bacillati</taxon>
        <taxon>Bacillota</taxon>
        <taxon>Bacilli</taxon>
        <taxon>Bacillales</taxon>
        <taxon>Caryophanaceae</taxon>
        <taxon>Planococcus</taxon>
    </lineage>
</organism>
<name>A0A0U2YKG0_9BACL</name>